<dbReference type="AlphaFoldDB" id="A0A0V0GBZ6"/>
<dbReference type="Gene3D" id="3.10.110.10">
    <property type="entry name" value="Ubiquitin Conjugating Enzyme"/>
    <property type="match status" value="1"/>
</dbReference>
<evidence type="ECO:0000259" key="1">
    <source>
        <dbReference type="PROSITE" id="PS50908"/>
    </source>
</evidence>
<dbReference type="InterPro" id="IPR006575">
    <property type="entry name" value="RWD_dom"/>
</dbReference>
<evidence type="ECO:0000313" key="2">
    <source>
        <dbReference type="EMBL" id="JAP04869.1"/>
    </source>
</evidence>
<dbReference type="Pfam" id="PF05773">
    <property type="entry name" value="RWD"/>
    <property type="match status" value="1"/>
</dbReference>
<feature type="domain" description="RWD" evidence="1">
    <location>
        <begin position="9"/>
        <end position="115"/>
    </location>
</feature>
<dbReference type="EMBL" id="GECL01001255">
    <property type="protein sequence ID" value="JAP04869.1"/>
    <property type="molecule type" value="Transcribed_RNA"/>
</dbReference>
<dbReference type="FunFam" id="3.10.110.10:FF:000075">
    <property type="entry name" value="RWD domain-containing protein (Gir2)"/>
    <property type="match status" value="1"/>
</dbReference>
<dbReference type="PROSITE" id="PS50908">
    <property type="entry name" value="RWD"/>
    <property type="match status" value="1"/>
</dbReference>
<name>A0A0V0GBZ6_TRIDM</name>
<organism evidence="2">
    <name type="scientific">Triatoma dimidiata</name>
    <name type="common">Kissing bug</name>
    <name type="synonym">Meccus dimidiatus</name>
    <dbReference type="NCBI Taxonomy" id="72491"/>
    <lineage>
        <taxon>Eukaryota</taxon>
        <taxon>Metazoa</taxon>
        <taxon>Ecdysozoa</taxon>
        <taxon>Arthropoda</taxon>
        <taxon>Hexapoda</taxon>
        <taxon>Insecta</taxon>
        <taxon>Pterygota</taxon>
        <taxon>Neoptera</taxon>
        <taxon>Paraneoptera</taxon>
        <taxon>Hemiptera</taxon>
        <taxon>Heteroptera</taxon>
        <taxon>Panheteroptera</taxon>
        <taxon>Cimicomorpha</taxon>
        <taxon>Reduviidae</taxon>
        <taxon>Triatominae</taxon>
        <taxon>Triatoma</taxon>
    </lineage>
</organism>
<reference evidence="2" key="1">
    <citation type="journal article" date="2018" name="J. Proteomics">
        <title>Exploring the molecular complexity of Triatoma dimidiata sialome.</title>
        <authorList>
            <person name="Santiago P.B."/>
            <person name="de Araujo C.N."/>
            <person name="Charneau S."/>
            <person name="Bastos I.M.D."/>
            <person name="Assumpcao T.C.F."/>
            <person name="Queiroz R.M.L."/>
            <person name="Praca Y.R."/>
            <person name="Cordeiro T.M."/>
            <person name="Garcia C.H.S."/>
            <person name="da Silva I.G."/>
            <person name="Raiol T."/>
            <person name="Motta F.N."/>
            <person name="de Araujo Oliveira J.V."/>
            <person name="de Sousa M.V."/>
            <person name="Ribeiro J.M.C."/>
            <person name="de Santana J.M."/>
        </authorList>
    </citation>
    <scope>NUCLEOTIDE SEQUENCE</scope>
    <source>
        <strain evidence="2">Santander</strain>
        <tissue evidence="2">Salivary glands</tissue>
    </source>
</reference>
<dbReference type="CDD" id="cd23816">
    <property type="entry name" value="RWD_RWDD1"/>
    <property type="match status" value="1"/>
</dbReference>
<dbReference type="Gene3D" id="6.20.400.10">
    <property type="match status" value="1"/>
</dbReference>
<dbReference type="InterPro" id="IPR016135">
    <property type="entry name" value="UBQ-conjugating_enzyme/RWD"/>
</dbReference>
<proteinExistence type="predicted"/>
<dbReference type="SUPFAM" id="SSF54495">
    <property type="entry name" value="UBC-like"/>
    <property type="match status" value="1"/>
</dbReference>
<dbReference type="SMART" id="SM00591">
    <property type="entry name" value="RWD"/>
    <property type="match status" value="1"/>
</dbReference>
<protein>
    <recommendedName>
        <fullName evidence="1">RWD domain-containing protein</fullName>
    </recommendedName>
</protein>
<dbReference type="InterPro" id="IPR032378">
    <property type="entry name" value="ZC3H15/TMA46_C"/>
</dbReference>
<dbReference type="PANTHER" id="PTHR12292">
    <property type="entry name" value="RWD DOMAIN-CONTAINING PROTEIN"/>
    <property type="match status" value="1"/>
</dbReference>
<dbReference type="Pfam" id="PF16543">
    <property type="entry name" value="DFRP_C"/>
    <property type="match status" value="1"/>
</dbReference>
<sequence length="230" mass="26921">MDHKEEQNNEIEALDSIYCGEMEILTSTPYHAFAIPIKSDDYEEGLSGISCRLRFDYTSLYPEEVPIIDIEDVENLEPEDMEELKDHLLQQAQENIGMVMIFTLVSAAQEWINLKSDDVRIQKIKREEEKKLREEEEERKKFEGTRVTVESFLTWKQTFDLEMGQLLKKDKDDKNKKLTGRELFMQDKSLNESDLKFLEEGGEYVKVDESLFQDLDDLGLDDDELISDES</sequence>
<dbReference type="InterPro" id="IPR040213">
    <property type="entry name" value="GIR2-like"/>
</dbReference>
<accession>A0A0V0GBZ6</accession>